<dbReference type="Proteomes" id="UP001732700">
    <property type="component" value="Chromosome 6C"/>
</dbReference>
<evidence type="ECO:0000313" key="2">
    <source>
        <dbReference type="Proteomes" id="UP001732700"/>
    </source>
</evidence>
<evidence type="ECO:0000313" key="1">
    <source>
        <dbReference type="EnsemblPlants" id="AVESA.00010b.r2.6CG1113920.1.CDS.1"/>
    </source>
</evidence>
<organism evidence="1 2">
    <name type="scientific">Avena sativa</name>
    <name type="common">Oat</name>
    <dbReference type="NCBI Taxonomy" id="4498"/>
    <lineage>
        <taxon>Eukaryota</taxon>
        <taxon>Viridiplantae</taxon>
        <taxon>Streptophyta</taxon>
        <taxon>Embryophyta</taxon>
        <taxon>Tracheophyta</taxon>
        <taxon>Spermatophyta</taxon>
        <taxon>Magnoliopsida</taxon>
        <taxon>Liliopsida</taxon>
        <taxon>Poales</taxon>
        <taxon>Poaceae</taxon>
        <taxon>BOP clade</taxon>
        <taxon>Pooideae</taxon>
        <taxon>Poodae</taxon>
        <taxon>Poeae</taxon>
        <taxon>Poeae Chloroplast Group 1 (Aveneae type)</taxon>
        <taxon>Aveninae</taxon>
        <taxon>Avena</taxon>
    </lineage>
</organism>
<dbReference type="EnsemblPlants" id="AVESA.00010b.r2.6CG1113920.1">
    <property type="protein sequence ID" value="AVESA.00010b.r2.6CG1113920.1.CDS.1"/>
    <property type="gene ID" value="AVESA.00010b.r2.6CG1113920"/>
</dbReference>
<proteinExistence type="predicted"/>
<keyword evidence="2" id="KW-1185">Reference proteome</keyword>
<reference evidence="1" key="1">
    <citation type="submission" date="2021-05" db="EMBL/GenBank/DDBJ databases">
        <authorList>
            <person name="Scholz U."/>
            <person name="Mascher M."/>
            <person name="Fiebig A."/>
        </authorList>
    </citation>
    <scope>NUCLEOTIDE SEQUENCE [LARGE SCALE GENOMIC DNA]</scope>
</reference>
<reference evidence="1" key="2">
    <citation type="submission" date="2025-09" db="UniProtKB">
        <authorList>
            <consortium name="EnsemblPlants"/>
        </authorList>
    </citation>
    <scope>IDENTIFICATION</scope>
</reference>
<accession>A0ACD5ZA48</accession>
<protein>
    <submittedName>
        <fullName evidence="1">Uncharacterized protein</fullName>
    </submittedName>
</protein>
<sequence length="265" mass="28971">MSGTGRMERKITALLSLLAVALLAHTLLLQPPPRGATVVFTDRVLSTFRFDGRQLVNRRNMILLCNAILLVILKDAGLLAAPARRRASDSTTAAGRDRDHHCSEAPPKPKSSTVEMRLSSTAAAGASDDDAGGRLKRRGPGPDKTTARLRRGKPASSSSGPAHTEYPAVRDIDQRPERCLSYHHGVVGTEIAAAEGACLHSQPVADDERSRGREETEPECVDDVHEMNRKFEEFIASTRRKMQLESRQLVKVWTAQTGKPCVYAE</sequence>
<name>A0ACD5ZA48_AVESA</name>